<evidence type="ECO:0000259" key="14">
    <source>
        <dbReference type="PROSITE" id="PS50885"/>
    </source>
</evidence>
<dbReference type="Pfam" id="PF02518">
    <property type="entry name" value="HATPase_c"/>
    <property type="match status" value="1"/>
</dbReference>
<feature type="transmembrane region" description="Helical" evidence="12">
    <location>
        <begin position="46"/>
        <end position="68"/>
    </location>
</feature>
<dbReference type="PANTHER" id="PTHR43711:SF1">
    <property type="entry name" value="HISTIDINE KINASE 1"/>
    <property type="match status" value="1"/>
</dbReference>
<evidence type="ECO:0000313" key="16">
    <source>
        <dbReference type="Proteomes" id="UP000256869"/>
    </source>
</evidence>
<dbReference type="Proteomes" id="UP000256869">
    <property type="component" value="Unassembled WGS sequence"/>
</dbReference>
<dbReference type="PROSITE" id="PS50109">
    <property type="entry name" value="HIS_KIN"/>
    <property type="match status" value="1"/>
</dbReference>
<keyword evidence="5" id="KW-0597">Phosphoprotein</keyword>
<dbReference type="EMBL" id="QRDY01000022">
    <property type="protein sequence ID" value="RED54697.1"/>
    <property type="molecule type" value="Genomic_DNA"/>
</dbReference>
<dbReference type="PROSITE" id="PS50885">
    <property type="entry name" value="HAMP"/>
    <property type="match status" value="1"/>
</dbReference>
<keyword evidence="7" id="KW-0547">Nucleotide-binding</keyword>
<keyword evidence="11 12" id="KW-0472">Membrane</keyword>
<gene>
    <name evidence="15" type="ORF">DFP95_12222</name>
</gene>
<dbReference type="FunFam" id="3.30.565.10:FF:000006">
    <property type="entry name" value="Sensor histidine kinase WalK"/>
    <property type="match status" value="1"/>
</dbReference>
<keyword evidence="12" id="KW-0812">Transmembrane</keyword>
<dbReference type="InterPro" id="IPR003660">
    <property type="entry name" value="HAMP_dom"/>
</dbReference>
<dbReference type="InterPro" id="IPR050736">
    <property type="entry name" value="Sensor_HK_Regulatory"/>
</dbReference>
<evidence type="ECO:0000256" key="8">
    <source>
        <dbReference type="ARBA" id="ARBA00022777"/>
    </source>
</evidence>
<dbReference type="InterPro" id="IPR003594">
    <property type="entry name" value="HATPase_dom"/>
</dbReference>
<proteinExistence type="predicted"/>
<name>A0A3D9HYX0_9BACL</name>
<keyword evidence="10" id="KW-0902">Two-component regulatory system</keyword>
<dbReference type="InterPro" id="IPR004358">
    <property type="entry name" value="Sig_transdc_His_kin-like_C"/>
</dbReference>
<dbReference type="GO" id="GO:0005524">
    <property type="term" value="F:ATP binding"/>
    <property type="evidence" value="ECO:0007669"/>
    <property type="project" value="UniProtKB-KW"/>
</dbReference>
<dbReference type="InterPro" id="IPR003661">
    <property type="entry name" value="HisK_dim/P_dom"/>
</dbReference>
<organism evidence="15 16">
    <name type="scientific">Cohnella lupini</name>
    <dbReference type="NCBI Taxonomy" id="1294267"/>
    <lineage>
        <taxon>Bacteria</taxon>
        <taxon>Bacillati</taxon>
        <taxon>Bacillota</taxon>
        <taxon>Bacilli</taxon>
        <taxon>Bacillales</taxon>
        <taxon>Paenibacillaceae</taxon>
        <taxon>Cohnella</taxon>
    </lineage>
</organism>
<dbReference type="PANTHER" id="PTHR43711">
    <property type="entry name" value="TWO-COMPONENT HISTIDINE KINASE"/>
    <property type="match status" value="1"/>
</dbReference>
<dbReference type="Gene3D" id="3.30.565.10">
    <property type="entry name" value="Histidine kinase-like ATPase, C-terminal domain"/>
    <property type="match status" value="1"/>
</dbReference>
<dbReference type="Pfam" id="PF00512">
    <property type="entry name" value="HisKA"/>
    <property type="match status" value="1"/>
</dbReference>
<accession>A0A3D9HYX0</accession>
<comment type="subcellular location">
    <subcellularLocation>
        <location evidence="2">Cell membrane</location>
        <topology evidence="2">Multi-pass membrane protein</topology>
    </subcellularLocation>
</comment>
<feature type="transmembrane region" description="Helical" evidence="12">
    <location>
        <begin position="88"/>
        <end position="109"/>
    </location>
</feature>
<dbReference type="Gene3D" id="1.10.287.130">
    <property type="match status" value="1"/>
</dbReference>
<evidence type="ECO:0000256" key="3">
    <source>
        <dbReference type="ARBA" id="ARBA00012438"/>
    </source>
</evidence>
<dbReference type="InterPro" id="IPR005467">
    <property type="entry name" value="His_kinase_dom"/>
</dbReference>
<evidence type="ECO:0000256" key="5">
    <source>
        <dbReference type="ARBA" id="ARBA00022553"/>
    </source>
</evidence>
<evidence type="ECO:0000313" key="15">
    <source>
        <dbReference type="EMBL" id="RED54697.1"/>
    </source>
</evidence>
<dbReference type="CDD" id="cd06225">
    <property type="entry name" value="HAMP"/>
    <property type="match status" value="1"/>
</dbReference>
<protein>
    <recommendedName>
        <fullName evidence="3">histidine kinase</fullName>
        <ecNumber evidence="3">2.7.13.3</ecNumber>
    </recommendedName>
</protein>
<keyword evidence="4" id="KW-1003">Cell membrane</keyword>
<evidence type="ECO:0000256" key="7">
    <source>
        <dbReference type="ARBA" id="ARBA00022741"/>
    </source>
</evidence>
<dbReference type="RefSeq" id="WP_245987927.1">
    <property type="nucleotide sequence ID" value="NZ_QRDY01000022.1"/>
</dbReference>
<dbReference type="SMART" id="SM00388">
    <property type="entry name" value="HisKA"/>
    <property type="match status" value="1"/>
</dbReference>
<keyword evidence="6" id="KW-0808">Transferase</keyword>
<dbReference type="CDD" id="cd00075">
    <property type="entry name" value="HATPase"/>
    <property type="match status" value="1"/>
</dbReference>
<feature type="domain" description="Histidine kinase" evidence="13">
    <location>
        <begin position="175"/>
        <end position="391"/>
    </location>
</feature>
<evidence type="ECO:0000256" key="12">
    <source>
        <dbReference type="SAM" id="Phobius"/>
    </source>
</evidence>
<dbReference type="CDD" id="cd00082">
    <property type="entry name" value="HisKA"/>
    <property type="match status" value="1"/>
</dbReference>
<dbReference type="PRINTS" id="PR00344">
    <property type="entry name" value="BCTRLSENSOR"/>
</dbReference>
<evidence type="ECO:0000256" key="4">
    <source>
        <dbReference type="ARBA" id="ARBA00022475"/>
    </source>
</evidence>
<sequence>MREEGIAGDPRKRGKRGLKFGIYRASEEERHNRRELSKRMRPPKKWIFFGIAFVHIGIAVSWILSYLLMGVIYRNWFPEYGDGLLRQYLTVVMAFTIIFVLMNLIRLFFAPLRRQMDWFFHFIDAMKRLAKGDFNVNLEVNPRFMGQFGPLVAGFNEMASELGQMEQMRQEFISNVSHEIQSPLTSIAGFARALRNEELSPETRRHYLDIIETESKRLSRMSDNLLKLTSLESQHHPFEPKTYRLDRQIRHIVLSCEPLWREKNIDMEIELPELTICADEDMLSQVWVNLLHNGIKFTPESGMISIRLVQLENNRIRFDIVDSGNGVSEEALPYLFDRFYKEDKSRDRTVAGSGLGLSIVKKIVEMHGGEVSAGNDPEFGAVFTVILPSMPAH</sequence>
<keyword evidence="12" id="KW-1133">Transmembrane helix</keyword>
<evidence type="ECO:0000256" key="6">
    <source>
        <dbReference type="ARBA" id="ARBA00022679"/>
    </source>
</evidence>
<evidence type="ECO:0000256" key="11">
    <source>
        <dbReference type="ARBA" id="ARBA00023136"/>
    </source>
</evidence>
<dbReference type="AlphaFoldDB" id="A0A3D9HYX0"/>
<evidence type="ECO:0000256" key="2">
    <source>
        <dbReference type="ARBA" id="ARBA00004651"/>
    </source>
</evidence>
<feature type="domain" description="HAMP" evidence="14">
    <location>
        <begin position="124"/>
        <end position="167"/>
    </location>
</feature>
<dbReference type="SMART" id="SM00387">
    <property type="entry name" value="HATPase_c"/>
    <property type="match status" value="1"/>
</dbReference>
<comment type="catalytic activity">
    <reaction evidence="1">
        <text>ATP + protein L-histidine = ADP + protein N-phospho-L-histidine.</text>
        <dbReference type="EC" id="2.7.13.3"/>
    </reaction>
</comment>
<dbReference type="GO" id="GO:0005886">
    <property type="term" value="C:plasma membrane"/>
    <property type="evidence" value="ECO:0007669"/>
    <property type="project" value="UniProtKB-SubCell"/>
</dbReference>
<dbReference type="InterPro" id="IPR036890">
    <property type="entry name" value="HATPase_C_sf"/>
</dbReference>
<comment type="caution">
    <text evidence="15">The sequence shown here is derived from an EMBL/GenBank/DDBJ whole genome shotgun (WGS) entry which is preliminary data.</text>
</comment>
<dbReference type="GO" id="GO:0000155">
    <property type="term" value="F:phosphorelay sensor kinase activity"/>
    <property type="evidence" value="ECO:0007669"/>
    <property type="project" value="InterPro"/>
</dbReference>
<dbReference type="SUPFAM" id="SSF55874">
    <property type="entry name" value="ATPase domain of HSP90 chaperone/DNA topoisomerase II/histidine kinase"/>
    <property type="match status" value="1"/>
</dbReference>
<evidence type="ECO:0000256" key="1">
    <source>
        <dbReference type="ARBA" id="ARBA00000085"/>
    </source>
</evidence>
<evidence type="ECO:0000256" key="10">
    <source>
        <dbReference type="ARBA" id="ARBA00023012"/>
    </source>
</evidence>
<keyword evidence="8 15" id="KW-0418">Kinase</keyword>
<dbReference type="SUPFAM" id="SSF47384">
    <property type="entry name" value="Homodimeric domain of signal transducing histidine kinase"/>
    <property type="match status" value="1"/>
</dbReference>
<dbReference type="EC" id="2.7.13.3" evidence="3"/>
<keyword evidence="16" id="KW-1185">Reference proteome</keyword>
<dbReference type="FunFam" id="1.10.287.130:FF:000001">
    <property type="entry name" value="Two-component sensor histidine kinase"/>
    <property type="match status" value="1"/>
</dbReference>
<keyword evidence="9" id="KW-0067">ATP-binding</keyword>
<dbReference type="InterPro" id="IPR036097">
    <property type="entry name" value="HisK_dim/P_sf"/>
</dbReference>
<evidence type="ECO:0000259" key="13">
    <source>
        <dbReference type="PROSITE" id="PS50109"/>
    </source>
</evidence>
<reference evidence="15 16" key="1">
    <citation type="submission" date="2018-07" db="EMBL/GenBank/DDBJ databases">
        <title>Genomic Encyclopedia of Type Strains, Phase III (KMG-III): the genomes of soil and plant-associated and newly described type strains.</title>
        <authorList>
            <person name="Whitman W."/>
        </authorList>
    </citation>
    <scope>NUCLEOTIDE SEQUENCE [LARGE SCALE GENOMIC DNA]</scope>
    <source>
        <strain evidence="15 16">CECT 8236</strain>
    </source>
</reference>
<evidence type="ECO:0000256" key="9">
    <source>
        <dbReference type="ARBA" id="ARBA00022840"/>
    </source>
</evidence>